<evidence type="ECO:0000256" key="6">
    <source>
        <dbReference type="ARBA" id="ARBA00023157"/>
    </source>
</evidence>
<evidence type="ECO:0000259" key="14">
    <source>
        <dbReference type="PROSITE" id="PS50215"/>
    </source>
</evidence>
<keyword evidence="5 11" id="KW-0472">Membrane</keyword>
<feature type="region of interest" description="Disordered" evidence="10">
    <location>
        <begin position="786"/>
        <end position="805"/>
    </location>
</feature>
<dbReference type="FunFam" id="3.40.390.10:FF:000002">
    <property type="entry name" value="Disintegrin and metalloproteinase domain-containing protein 22"/>
    <property type="match status" value="1"/>
</dbReference>
<dbReference type="PROSITE" id="PS01186">
    <property type="entry name" value="EGF_2"/>
    <property type="match status" value="1"/>
</dbReference>
<dbReference type="SMART" id="SM00608">
    <property type="entry name" value="ACR"/>
    <property type="match status" value="1"/>
</dbReference>
<dbReference type="PROSITE" id="PS50215">
    <property type="entry name" value="ADAM_MEPRO"/>
    <property type="match status" value="1"/>
</dbReference>
<dbReference type="CDD" id="cd04269">
    <property type="entry name" value="ZnMc_adamalysin_II_like"/>
    <property type="match status" value="1"/>
</dbReference>
<evidence type="ECO:0000256" key="9">
    <source>
        <dbReference type="PROSITE-ProRule" id="PRU00276"/>
    </source>
</evidence>
<feature type="compositionally biased region" description="Low complexity" evidence="10">
    <location>
        <begin position="897"/>
        <end position="919"/>
    </location>
</feature>
<feature type="disulfide bond" evidence="9">
    <location>
        <begin position="200"/>
        <end position="280"/>
    </location>
</feature>
<feature type="compositionally biased region" description="Low complexity" evidence="10">
    <location>
        <begin position="1390"/>
        <end position="1404"/>
    </location>
</feature>
<feature type="disulfide bond" evidence="7">
    <location>
        <begin position="364"/>
        <end position="384"/>
    </location>
</feature>
<dbReference type="EMBL" id="CAJPEV010000414">
    <property type="protein sequence ID" value="CAG0885028.1"/>
    <property type="molecule type" value="Genomic_DNA"/>
</dbReference>
<dbReference type="SMART" id="SM00050">
    <property type="entry name" value="DISIN"/>
    <property type="match status" value="1"/>
</dbReference>
<organism evidence="15">
    <name type="scientific">Darwinula stevensoni</name>
    <dbReference type="NCBI Taxonomy" id="69355"/>
    <lineage>
        <taxon>Eukaryota</taxon>
        <taxon>Metazoa</taxon>
        <taxon>Ecdysozoa</taxon>
        <taxon>Arthropoda</taxon>
        <taxon>Crustacea</taxon>
        <taxon>Oligostraca</taxon>
        <taxon>Ostracoda</taxon>
        <taxon>Podocopa</taxon>
        <taxon>Podocopida</taxon>
        <taxon>Darwinulocopina</taxon>
        <taxon>Darwinuloidea</taxon>
        <taxon>Darwinulidae</taxon>
        <taxon>Darwinula</taxon>
    </lineage>
</organism>
<feature type="compositionally biased region" description="Polar residues" evidence="10">
    <location>
        <begin position="793"/>
        <end position="805"/>
    </location>
</feature>
<feature type="binding site" evidence="9">
    <location>
        <position position="229"/>
    </location>
    <ligand>
        <name>Zn(2+)</name>
        <dbReference type="ChEBI" id="CHEBI:29105"/>
        <note>catalytic</note>
    </ligand>
</feature>
<dbReference type="PANTHER" id="PTHR11905">
    <property type="entry name" value="ADAM A DISINTEGRIN AND METALLOPROTEASE DOMAIN"/>
    <property type="match status" value="1"/>
</dbReference>
<protein>
    <recommendedName>
        <fullName evidence="17">Disintegrin and metalloproteinase domain-containing protein 12</fullName>
    </recommendedName>
</protein>
<dbReference type="InterPro" id="IPR000742">
    <property type="entry name" value="EGF"/>
</dbReference>
<keyword evidence="4" id="KW-0645">Protease</keyword>
<keyword evidence="9" id="KW-0862">Zinc</keyword>
<feature type="region of interest" description="Disordered" evidence="10">
    <location>
        <begin position="894"/>
        <end position="919"/>
    </location>
</feature>
<evidence type="ECO:0000256" key="2">
    <source>
        <dbReference type="ARBA" id="ARBA00022692"/>
    </source>
</evidence>
<feature type="compositionally biased region" description="Basic and acidic residues" evidence="10">
    <location>
        <begin position="1106"/>
        <end position="1118"/>
    </location>
</feature>
<evidence type="ECO:0008006" key="17">
    <source>
        <dbReference type="Google" id="ProtNLM"/>
    </source>
</evidence>
<feature type="disulfide bond" evidence="8">
    <location>
        <begin position="548"/>
        <end position="558"/>
    </location>
</feature>
<dbReference type="InterPro" id="IPR024079">
    <property type="entry name" value="MetalloPept_cat_dom_sf"/>
</dbReference>
<keyword evidence="2 11" id="KW-0812">Transmembrane</keyword>
<evidence type="ECO:0000259" key="13">
    <source>
        <dbReference type="PROSITE" id="PS50214"/>
    </source>
</evidence>
<name>A0A7R9A4U7_9CRUS</name>
<dbReference type="InterPro" id="IPR001590">
    <property type="entry name" value="Peptidase_M12B"/>
</dbReference>
<evidence type="ECO:0000256" key="7">
    <source>
        <dbReference type="PROSITE-ProRule" id="PRU00068"/>
    </source>
</evidence>
<dbReference type="InterPro" id="IPR006586">
    <property type="entry name" value="ADAM_Cys-rich"/>
</dbReference>
<gene>
    <name evidence="15" type="ORF">DSTB1V02_LOCUS3275</name>
</gene>
<feature type="binding site" evidence="9">
    <location>
        <position position="225"/>
    </location>
    <ligand>
        <name>Zn(2+)</name>
        <dbReference type="ChEBI" id="CHEBI:29105"/>
        <note>catalytic</note>
    </ligand>
</feature>
<feature type="disulfide bond" evidence="9">
    <location>
        <begin position="242"/>
        <end position="247"/>
    </location>
</feature>
<dbReference type="Pfam" id="PF01421">
    <property type="entry name" value="Reprolysin"/>
    <property type="match status" value="1"/>
</dbReference>
<evidence type="ECO:0000259" key="12">
    <source>
        <dbReference type="PROSITE" id="PS50026"/>
    </source>
</evidence>
<evidence type="ECO:0000256" key="11">
    <source>
        <dbReference type="SAM" id="Phobius"/>
    </source>
</evidence>
<evidence type="ECO:0000256" key="10">
    <source>
        <dbReference type="SAM" id="MobiDB-lite"/>
    </source>
</evidence>
<feature type="binding site" evidence="9">
    <location>
        <position position="235"/>
    </location>
    <ligand>
        <name>Zn(2+)</name>
        <dbReference type="ChEBI" id="CHEBI:29105"/>
        <note>catalytic</note>
    </ligand>
</feature>
<dbReference type="OrthoDB" id="5951731at2759"/>
<dbReference type="GO" id="GO:0004222">
    <property type="term" value="F:metalloendopeptidase activity"/>
    <property type="evidence" value="ECO:0007669"/>
    <property type="project" value="InterPro"/>
</dbReference>
<dbReference type="PROSITE" id="PS50214">
    <property type="entry name" value="DISINTEGRIN_2"/>
    <property type="match status" value="1"/>
</dbReference>
<dbReference type="SUPFAM" id="SSF55486">
    <property type="entry name" value="Metalloproteases ('zincins'), catalytic domain"/>
    <property type="match status" value="1"/>
</dbReference>
<feature type="domain" description="Disintegrin" evidence="13">
    <location>
        <begin position="290"/>
        <end position="392"/>
    </location>
</feature>
<evidence type="ECO:0000256" key="8">
    <source>
        <dbReference type="PROSITE-ProRule" id="PRU00076"/>
    </source>
</evidence>
<feature type="compositionally biased region" description="Polar residues" evidence="10">
    <location>
        <begin position="1564"/>
        <end position="1574"/>
    </location>
</feature>
<feature type="region of interest" description="Disordered" evidence="10">
    <location>
        <begin position="1371"/>
        <end position="1404"/>
    </location>
</feature>
<feature type="compositionally biased region" description="Polar residues" evidence="10">
    <location>
        <begin position="1374"/>
        <end position="1388"/>
    </location>
</feature>
<feature type="compositionally biased region" description="Polar residues" evidence="10">
    <location>
        <begin position="931"/>
        <end position="942"/>
    </location>
</feature>
<dbReference type="PANTHER" id="PTHR11905:SF159">
    <property type="entry name" value="ADAM METALLOPROTEASE"/>
    <property type="match status" value="1"/>
</dbReference>
<sequence>MSSSSRGVLFDGEELYHVENEKGREKNHVLLAQSHLKPRNWTCGYPDSERKESIGLRHHLLHRGKRSVSKGEEKADDIKDPWNAKENSRFVELVLVVDNAIYKSHDGNRTRIIDRCKKIANIVNALYAPLNIFVALVGVVIWTELDEITLKPNGDETLTNFLHYRRERLVAEIPNDNAQLLTNIQFEGGVVGKALKGPICTFKFSGGVNMDHSQTVGLVATTVAHEMGHNFGMEHDEEECDCPESRCIMAPSSSSLKTTHWSSCSREYLALAFAHGMEYCLRNRPRTMIGPVCGNGFVEPGEQCDCGLPEFCDNRCCDPTTCMLTRNSTCATGQCCDLNILCLAWVLFFPFPQTCKPKKASTSCRPALHECDLPEFCTGNSEFCPEDTHKQDGSTCHDGKVGLLPAYCYAGSCRTHTDQCRMLWGPTGRSSDDRCYKRNTKGDRHGNCGYFHTNETFTPCAEGDVMCGMLHCSHRNERLEFGMESVSILSHTFIQRERGVIPCRTAIVDLGLDQVDPGLTPDGAKCGEGKMCVKQKCRLVESVQSPSCSGGCFNHGVCNSKGHCHCDVGYAPPHCMEPGPGGSVDSGPASDSSGLSGFVIAMYIIFLGILPIASILACLIFYGRRENIKIWCRNPAQKTGTGSKFPGFPSFPRKPHSATRNSGPHGSLDISSPILESPSHNAKNSLLLHEPALKGEILANGEVDSSPLSPGHYRGFSFQPLHGKEPENRPTAVVAPVSHSRPTSPNGSAAKLKPARPAPPVPAKNPDCASENTTHKIAHPSSILKAISSNSSGTSPANDSHRNSNTRVSFTLKDQCRPTISGPILNQTSANLSVANLTETRPEGVSHVAGSPAIVSLVGHESTDEKQNLVSERVKRFESNPVVEVPPVKVIRDTVKSSSETGSVSSETDSDKTSSSMSKWASRLVPNISLGRTLSSRLANQQEKPKPVKKPDKHKFSTLPRNSKFKNLPRVDREILRGLEISNPIPQKEIDVPALTIPVKSLMGQTQPQRNSWSPTSPEAPTDPSLSRGESMRAATLTPKPQIPHFGSLRGAKRPLSVPSARPTSPPPRPPPVKQEELHYINENAASQPLSLIEEECTSLNGNIYEKIDEGSPDKDFKGSAPSHNSSADDLFSTNTRTKSDDNLSAGSSESTGLLSEILSELKTRNVVQTGTKTEAEKSLGGMDTQCNGDGHNVGPTYSNVVSTPVATVASTLTSSINTMQTSKPLFSSSSSYKPSRHEASALSTLGNLSGLGASSVTKPKLETTSSLTSTPAMSASIVKPAFSFRPVTSAFNSSKANLSTKPMMTPMLPSSSSGLLKPSKLNHGATPSLVPASTPSLISTSISPAASSVTKSSLEASATSPYTVAAKEAMSKTPASSKSMPTTSVPKLSTFSSMSSSPSSSMSTVSDEVKLATKSFAPPSTQTVPSTVNKSVTIADSTVKFTTFKPIDAASAVDSGRTEEGAGSKLALTQTKIPAVSKVVPSGKPEISKEGKPSTCTKPPVSAVKPLLARSRIPPLKDGSKENVNIALDVLHGNVSGDISLASNVGKSSHVSSLQQRFEKTSNSKIPTPSQKS</sequence>
<dbReference type="InterPro" id="IPR001762">
    <property type="entry name" value="Disintegrin_dom"/>
</dbReference>
<dbReference type="PROSITE" id="PS50026">
    <property type="entry name" value="EGF_3"/>
    <property type="match status" value="1"/>
</dbReference>
<keyword evidence="9" id="KW-0479">Metal-binding</keyword>
<feature type="region of interest" description="Disordered" evidence="10">
    <location>
        <begin position="1482"/>
        <end position="1501"/>
    </location>
</feature>
<feature type="region of interest" description="Disordered" evidence="10">
    <location>
        <begin position="931"/>
        <end position="965"/>
    </location>
</feature>
<comment type="caution">
    <text evidence="8">Lacks conserved residue(s) required for the propagation of feature annotation.</text>
</comment>
<keyword evidence="6 8" id="KW-1015">Disulfide bond</keyword>
<dbReference type="InterPro" id="IPR034027">
    <property type="entry name" value="Reprolysin_adamalysin"/>
</dbReference>
<feature type="compositionally biased region" description="Polar residues" evidence="10">
    <location>
        <begin position="1122"/>
        <end position="1151"/>
    </location>
</feature>
<evidence type="ECO:0000256" key="4">
    <source>
        <dbReference type="ARBA" id="ARBA00023049"/>
    </source>
</evidence>
<feature type="region of interest" description="Disordered" evidence="10">
    <location>
        <begin position="705"/>
        <end position="780"/>
    </location>
</feature>
<dbReference type="GO" id="GO:0046872">
    <property type="term" value="F:metal ion binding"/>
    <property type="evidence" value="ECO:0007669"/>
    <property type="project" value="UniProtKB-KW"/>
</dbReference>
<proteinExistence type="predicted"/>
<comment type="subcellular location">
    <subcellularLocation>
        <location evidence="1">Membrane</location>
        <topology evidence="1">Single-pass membrane protein</topology>
    </subcellularLocation>
</comment>
<dbReference type="Gene3D" id="4.10.70.10">
    <property type="entry name" value="Disintegrin domain"/>
    <property type="match status" value="2"/>
</dbReference>
<evidence type="ECO:0000256" key="1">
    <source>
        <dbReference type="ARBA" id="ARBA00004167"/>
    </source>
</evidence>
<feature type="region of interest" description="Disordered" evidence="10">
    <location>
        <begin position="1105"/>
        <end position="1151"/>
    </location>
</feature>
<keyword evidence="4" id="KW-0378">Hydrolase</keyword>
<keyword evidence="8" id="KW-0245">EGF-like domain</keyword>
<keyword evidence="16" id="KW-1185">Reference proteome</keyword>
<feature type="compositionally biased region" description="Polar residues" evidence="10">
    <location>
        <begin position="1003"/>
        <end position="1019"/>
    </location>
</feature>
<keyword evidence="4" id="KW-0482">Metalloprotease</keyword>
<dbReference type="GO" id="GO:0016020">
    <property type="term" value="C:membrane"/>
    <property type="evidence" value="ECO:0007669"/>
    <property type="project" value="UniProtKB-SubCell"/>
</dbReference>
<accession>A0A7R9A4U7</accession>
<evidence type="ECO:0000313" key="15">
    <source>
        <dbReference type="EMBL" id="CAD7243351.1"/>
    </source>
</evidence>
<dbReference type="GO" id="GO:0006509">
    <property type="term" value="P:membrane protein ectodomain proteolysis"/>
    <property type="evidence" value="ECO:0007669"/>
    <property type="project" value="TreeGrafter"/>
</dbReference>
<feature type="disulfide bond" evidence="8">
    <location>
        <begin position="566"/>
        <end position="575"/>
    </location>
</feature>
<feature type="disulfide bond" evidence="9">
    <location>
        <begin position="240"/>
        <end position="264"/>
    </location>
</feature>
<dbReference type="Proteomes" id="UP000677054">
    <property type="component" value="Unassembled WGS sequence"/>
</dbReference>
<feature type="transmembrane region" description="Helical" evidence="11">
    <location>
        <begin position="119"/>
        <end position="142"/>
    </location>
</feature>
<feature type="active site" evidence="9">
    <location>
        <position position="226"/>
    </location>
</feature>
<feature type="compositionally biased region" description="Pro residues" evidence="10">
    <location>
        <begin position="1064"/>
        <end position="1073"/>
    </location>
</feature>
<dbReference type="Pfam" id="PF08516">
    <property type="entry name" value="ADAM_CR"/>
    <property type="match status" value="1"/>
</dbReference>
<feature type="region of interest" description="Disordered" evidence="10">
    <location>
        <begin position="1003"/>
        <end position="1075"/>
    </location>
</feature>
<keyword evidence="3 11" id="KW-1133">Transmembrane helix</keyword>
<dbReference type="SUPFAM" id="SSF57552">
    <property type="entry name" value="Blood coagulation inhibitor (disintegrin)"/>
    <property type="match status" value="1"/>
</dbReference>
<feature type="region of interest" description="Disordered" evidence="10">
    <location>
        <begin position="643"/>
        <end position="675"/>
    </location>
</feature>
<evidence type="ECO:0000256" key="5">
    <source>
        <dbReference type="ARBA" id="ARBA00023136"/>
    </source>
</evidence>
<dbReference type="InterPro" id="IPR036436">
    <property type="entry name" value="Disintegrin_dom_sf"/>
</dbReference>
<feature type="domain" description="EGF-like" evidence="12">
    <location>
        <begin position="544"/>
        <end position="576"/>
    </location>
</feature>
<feature type="domain" description="Peptidase M12B" evidence="14">
    <location>
        <begin position="89"/>
        <end position="285"/>
    </location>
</feature>
<dbReference type="Gene3D" id="3.40.390.10">
    <property type="entry name" value="Collagenase (Catalytic Domain)"/>
    <property type="match status" value="1"/>
</dbReference>
<reference evidence="15" key="1">
    <citation type="submission" date="2020-11" db="EMBL/GenBank/DDBJ databases">
        <authorList>
            <person name="Tran Van P."/>
        </authorList>
    </citation>
    <scope>NUCLEOTIDE SEQUENCE</scope>
</reference>
<feature type="region of interest" description="Disordered" evidence="10">
    <location>
        <begin position="1549"/>
        <end position="1574"/>
    </location>
</feature>
<evidence type="ECO:0000313" key="16">
    <source>
        <dbReference type="Proteomes" id="UP000677054"/>
    </source>
</evidence>
<evidence type="ECO:0000256" key="3">
    <source>
        <dbReference type="ARBA" id="ARBA00022989"/>
    </source>
</evidence>
<dbReference type="EMBL" id="LR899931">
    <property type="protein sequence ID" value="CAD7243351.1"/>
    <property type="molecule type" value="Genomic_DNA"/>
</dbReference>